<evidence type="ECO:0000256" key="5">
    <source>
        <dbReference type="ARBA" id="ARBA00022801"/>
    </source>
</evidence>
<keyword evidence="6" id="KW-0749">Sporulation</keyword>
<dbReference type="Gene3D" id="1.10.10.2520">
    <property type="entry name" value="Cell wall hydrolase SleB, domain 1"/>
    <property type="match status" value="1"/>
</dbReference>
<dbReference type="GO" id="GO:0016787">
    <property type="term" value="F:hydrolase activity"/>
    <property type="evidence" value="ECO:0007669"/>
    <property type="project" value="UniProtKB-KW"/>
</dbReference>
<keyword evidence="7" id="KW-0961">Cell wall biogenesis/degradation</keyword>
<dbReference type="Pfam" id="PF01471">
    <property type="entry name" value="PG_binding_1"/>
    <property type="match status" value="1"/>
</dbReference>
<sequence length="232" mass="24537">MLSAKRYRFLLQLLILILVNLLVIGVVRNVMDERSVAALSRYGSTGSEVTAVQQKLQALGLYAGSIDGIYGSGTEAAVRKFQQQRGLSVDGIAGPATLSALGITGSSGSSDAGAGLSSEMRLLARIISAEARGEPYQGQVAVGAVILNRVEHSSFPNTLAGVIYQPGAFTAIVDGQFNEPVADSAYRAAQDAVNGWDPTGGAIYYYNPVTATNEWIRSRPIIKVIGRHVFCS</sequence>
<evidence type="ECO:0000313" key="13">
    <source>
        <dbReference type="Proteomes" id="UP000620366"/>
    </source>
</evidence>
<dbReference type="EMBL" id="JACRSP010000003">
    <property type="protein sequence ID" value="MBC8536581.1"/>
    <property type="molecule type" value="Genomic_DNA"/>
</dbReference>
<accession>A0A926DE76</accession>
<dbReference type="Gene3D" id="6.20.240.60">
    <property type="match status" value="1"/>
</dbReference>
<dbReference type="GO" id="GO:0009847">
    <property type="term" value="P:spore germination"/>
    <property type="evidence" value="ECO:0007669"/>
    <property type="project" value="UniProtKB-UniRule"/>
</dbReference>
<keyword evidence="9" id="KW-0812">Transmembrane</keyword>
<evidence type="ECO:0000256" key="1">
    <source>
        <dbReference type="ARBA" id="ARBA00007010"/>
    </source>
</evidence>
<comment type="caution">
    <text evidence="12">The sequence shown here is derived from an EMBL/GenBank/DDBJ whole genome shotgun (WGS) entry which is preliminary data.</text>
</comment>
<evidence type="ECO:0000256" key="2">
    <source>
        <dbReference type="ARBA" id="ARBA00018364"/>
    </source>
</evidence>
<feature type="transmembrane region" description="Helical" evidence="9">
    <location>
        <begin position="7"/>
        <end position="27"/>
    </location>
</feature>
<keyword evidence="5" id="KW-0378">Hydrolase</keyword>
<dbReference type="InterPro" id="IPR036366">
    <property type="entry name" value="PGBDSf"/>
</dbReference>
<comment type="similarity">
    <text evidence="1">Belongs to the SleB family.</text>
</comment>
<keyword evidence="4" id="KW-0732">Signal</keyword>
<name>A0A926DE76_9FIRM</name>
<dbReference type="InterPro" id="IPR036365">
    <property type="entry name" value="PGBD-like_sf"/>
</dbReference>
<dbReference type="AlphaFoldDB" id="A0A926DE76"/>
<feature type="domain" description="Peptidoglycan binding-like" evidence="10">
    <location>
        <begin position="45"/>
        <end position="101"/>
    </location>
</feature>
<evidence type="ECO:0000256" key="4">
    <source>
        <dbReference type="ARBA" id="ARBA00022729"/>
    </source>
</evidence>
<keyword evidence="9" id="KW-0472">Membrane</keyword>
<evidence type="ECO:0000259" key="10">
    <source>
        <dbReference type="Pfam" id="PF01471"/>
    </source>
</evidence>
<feature type="domain" description="Cell wall hydrolase SleB" evidence="11">
    <location>
        <begin position="133"/>
        <end position="231"/>
    </location>
</feature>
<dbReference type="InterPro" id="IPR002477">
    <property type="entry name" value="Peptidoglycan-bd-like"/>
</dbReference>
<protein>
    <recommendedName>
        <fullName evidence="2 8">Spore cortex-lytic enzyme</fullName>
    </recommendedName>
</protein>
<dbReference type="InterPro" id="IPR014224">
    <property type="entry name" value="Spore_cortex_SleB"/>
</dbReference>
<gene>
    <name evidence="12" type="primary">sleB</name>
    <name evidence="12" type="ORF">H8695_07775</name>
</gene>
<dbReference type="Proteomes" id="UP000620366">
    <property type="component" value="Unassembled WGS sequence"/>
</dbReference>
<dbReference type="GO" id="GO:0071555">
    <property type="term" value="P:cell wall organization"/>
    <property type="evidence" value="ECO:0007669"/>
    <property type="project" value="UniProtKB-KW"/>
</dbReference>
<dbReference type="InterPro" id="IPR042047">
    <property type="entry name" value="SleB_dom1"/>
</dbReference>
<evidence type="ECO:0000256" key="6">
    <source>
        <dbReference type="ARBA" id="ARBA00022969"/>
    </source>
</evidence>
<dbReference type="NCBIfam" id="TIGR02869">
    <property type="entry name" value="spore_SleB"/>
    <property type="match status" value="1"/>
</dbReference>
<keyword evidence="9" id="KW-1133">Transmembrane helix</keyword>
<keyword evidence="3" id="KW-0309">Germination</keyword>
<evidence type="ECO:0000259" key="11">
    <source>
        <dbReference type="Pfam" id="PF07486"/>
    </source>
</evidence>
<dbReference type="Pfam" id="PF07486">
    <property type="entry name" value="Hydrolase_2"/>
    <property type="match status" value="1"/>
</dbReference>
<evidence type="ECO:0000256" key="7">
    <source>
        <dbReference type="ARBA" id="ARBA00023316"/>
    </source>
</evidence>
<organism evidence="12 13">
    <name type="scientific">Feifania hominis</name>
    <dbReference type="NCBI Taxonomy" id="2763660"/>
    <lineage>
        <taxon>Bacteria</taxon>
        <taxon>Bacillati</taxon>
        <taxon>Bacillota</taxon>
        <taxon>Clostridia</taxon>
        <taxon>Eubacteriales</taxon>
        <taxon>Feifaniaceae</taxon>
        <taxon>Feifania</taxon>
    </lineage>
</organism>
<dbReference type="SUPFAM" id="SSF47090">
    <property type="entry name" value="PGBD-like"/>
    <property type="match status" value="1"/>
</dbReference>
<evidence type="ECO:0000256" key="8">
    <source>
        <dbReference type="NCBIfam" id="TIGR02869"/>
    </source>
</evidence>
<proteinExistence type="inferred from homology"/>
<evidence type="ECO:0000256" key="9">
    <source>
        <dbReference type="SAM" id="Phobius"/>
    </source>
</evidence>
<keyword evidence="13" id="KW-1185">Reference proteome</keyword>
<dbReference type="RefSeq" id="WP_249300422.1">
    <property type="nucleotide sequence ID" value="NZ_JACRSP010000003.1"/>
</dbReference>
<dbReference type="GO" id="GO:0030435">
    <property type="term" value="P:sporulation resulting in formation of a cellular spore"/>
    <property type="evidence" value="ECO:0007669"/>
    <property type="project" value="UniProtKB-KW"/>
</dbReference>
<evidence type="ECO:0000256" key="3">
    <source>
        <dbReference type="ARBA" id="ARBA00022544"/>
    </source>
</evidence>
<dbReference type="InterPro" id="IPR011105">
    <property type="entry name" value="Cell_wall_hydrolase_SleB"/>
</dbReference>
<evidence type="ECO:0000313" key="12">
    <source>
        <dbReference type="EMBL" id="MBC8536581.1"/>
    </source>
</evidence>
<reference evidence="12" key="1">
    <citation type="submission" date="2020-08" db="EMBL/GenBank/DDBJ databases">
        <title>Genome public.</title>
        <authorList>
            <person name="Liu C."/>
            <person name="Sun Q."/>
        </authorList>
    </citation>
    <scope>NUCLEOTIDE SEQUENCE</scope>
    <source>
        <strain evidence="12">BX7</strain>
    </source>
</reference>
<dbReference type="Gene3D" id="1.10.101.10">
    <property type="entry name" value="PGBD-like superfamily/PGBD"/>
    <property type="match status" value="1"/>
</dbReference>